<reference evidence="3" key="1">
    <citation type="journal article" date="2023" name="Mol. Phylogenet. Evol.">
        <title>Genome-scale phylogeny and comparative genomics of the fungal order Sordariales.</title>
        <authorList>
            <person name="Hensen N."/>
            <person name="Bonometti L."/>
            <person name="Westerberg I."/>
            <person name="Brannstrom I.O."/>
            <person name="Guillou S."/>
            <person name="Cros-Aarteil S."/>
            <person name="Calhoun S."/>
            <person name="Haridas S."/>
            <person name="Kuo A."/>
            <person name="Mondo S."/>
            <person name="Pangilinan J."/>
            <person name="Riley R."/>
            <person name="LaButti K."/>
            <person name="Andreopoulos B."/>
            <person name="Lipzen A."/>
            <person name="Chen C."/>
            <person name="Yan M."/>
            <person name="Daum C."/>
            <person name="Ng V."/>
            <person name="Clum A."/>
            <person name="Steindorff A."/>
            <person name="Ohm R.A."/>
            <person name="Martin F."/>
            <person name="Silar P."/>
            <person name="Natvig D.O."/>
            <person name="Lalanne C."/>
            <person name="Gautier V."/>
            <person name="Ament-Velasquez S.L."/>
            <person name="Kruys A."/>
            <person name="Hutchinson M.I."/>
            <person name="Powell A.J."/>
            <person name="Barry K."/>
            <person name="Miller A.N."/>
            <person name="Grigoriev I.V."/>
            <person name="Debuchy R."/>
            <person name="Gladieux P."/>
            <person name="Hiltunen Thoren M."/>
            <person name="Johannesson H."/>
        </authorList>
    </citation>
    <scope>NUCLEOTIDE SEQUENCE</scope>
    <source>
        <strain evidence="3">CBS 955.72</strain>
    </source>
</reference>
<organism evidence="3 4">
    <name type="scientific">Lasiosphaeria hispida</name>
    <dbReference type="NCBI Taxonomy" id="260671"/>
    <lineage>
        <taxon>Eukaryota</taxon>
        <taxon>Fungi</taxon>
        <taxon>Dikarya</taxon>
        <taxon>Ascomycota</taxon>
        <taxon>Pezizomycotina</taxon>
        <taxon>Sordariomycetes</taxon>
        <taxon>Sordariomycetidae</taxon>
        <taxon>Sordariales</taxon>
        <taxon>Lasiosphaeriaceae</taxon>
        <taxon>Lasiosphaeria</taxon>
    </lineage>
</organism>
<dbReference type="EMBL" id="JAUIQD010000004">
    <property type="protein sequence ID" value="KAK3352304.1"/>
    <property type="molecule type" value="Genomic_DNA"/>
</dbReference>
<evidence type="ECO:0000256" key="1">
    <source>
        <dbReference type="ARBA" id="ARBA00022679"/>
    </source>
</evidence>
<dbReference type="HAMAP" id="MF_00101">
    <property type="entry name" value="AcpS"/>
    <property type="match status" value="1"/>
</dbReference>
<feature type="domain" description="4'-phosphopantetheinyl transferase" evidence="2">
    <location>
        <begin position="15"/>
        <end position="144"/>
    </location>
</feature>
<dbReference type="Gene3D" id="3.90.470.20">
    <property type="entry name" value="4'-phosphopantetheinyl transferase domain"/>
    <property type="match status" value="1"/>
</dbReference>
<gene>
    <name evidence="3" type="ORF">B0T25DRAFT_580245</name>
</gene>
<proteinExistence type="inferred from homology"/>
<reference evidence="3" key="2">
    <citation type="submission" date="2023-06" db="EMBL/GenBank/DDBJ databases">
        <authorList>
            <consortium name="Lawrence Berkeley National Laboratory"/>
            <person name="Haridas S."/>
            <person name="Hensen N."/>
            <person name="Bonometti L."/>
            <person name="Westerberg I."/>
            <person name="Brannstrom I.O."/>
            <person name="Guillou S."/>
            <person name="Cros-Aarteil S."/>
            <person name="Calhoun S."/>
            <person name="Kuo A."/>
            <person name="Mondo S."/>
            <person name="Pangilinan J."/>
            <person name="Riley R."/>
            <person name="Labutti K."/>
            <person name="Andreopoulos B."/>
            <person name="Lipzen A."/>
            <person name="Chen C."/>
            <person name="Yanf M."/>
            <person name="Daum C."/>
            <person name="Ng V."/>
            <person name="Clum A."/>
            <person name="Steindorff A."/>
            <person name="Ohm R."/>
            <person name="Martin F."/>
            <person name="Silar P."/>
            <person name="Natvig D."/>
            <person name="Lalanne C."/>
            <person name="Gautier V."/>
            <person name="Ament-Velasquez S.L."/>
            <person name="Kruys A."/>
            <person name="Hutchinson M.I."/>
            <person name="Powell A.J."/>
            <person name="Barry K."/>
            <person name="Miller A.N."/>
            <person name="Grigoriev I.V."/>
            <person name="Debuchy R."/>
            <person name="Gladieux P."/>
            <person name="Thoren M.H."/>
            <person name="Johannesson H."/>
        </authorList>
    </citation>
    <scope>NUCLEOTIDE SEQUENCE</scope>
    <source>
        <strain evidence="3">CBS 955.72</strain>
    </source>
</reference>
<comment type="caution">
    <text evidence="3">The sequence shown here is derived from an EMBL/GenBank/DDBJ whole genome shotgun (WGS) entry which is preliminary data.</text>
</comment>
<accession>A0AAJ0HGP8</accession>
<dbReference type="GO" id="GO:0008897">
    <property type="term" value="F:holo-[acyl-carrier-protein] synthase activity"/>
    <property type="evidence" value="ECO:0007669"/>
    <property type="project" value="InterPro"/>
</dbReference>
<dbReference type="Proteomes" id="UP001275084">
    <property type="component" value="Unassembled WGS sequence"/>
</dbReference>
<evidence type="ECO:0000259" key="2">
    <source>
        <dbReference type="Pfam" id="PF01648"/>
    </source>
</evidence>
<dbReference type="InterPro" id="IPR008278">
    <property type="entry name" value="4-PPantetheinyl_Trfase_dom"/>
</dbReference>
<dbReference type="Pfam" id="PF01648">
    <property type="entry name" value="ACPS"/>
    <property type="match status" value="1"/>
</dbReference>
<dbReference type="InterPro" id="IPR002582">
    <property type="entry name" value="ACPS"/>
</dbReference>
<dbReference type="InterPro" id="IPR037143">
    <property type="entry name" value="4-PPantetheinyl_Trfase_dom_sf"/>
</dbReference>
<dbReference type="GO" id="GO:0000287">
    <property type="term" value="F:magnesium ion binding"/>
    <property type="evidence" value="ECO:0007669"/>
    <property type="project" value="InterPro"/>
</dbReference>
<evidence type="ECO:0000313" key="3">
    <source>
        <dbReference type="EMBL" id="KAK3352304.1"/>
    </source>
</evidence>
<name>A0AAJ0HGP8_9PEZI</name>
<dbReference type="SUPFAM" id="SSF56214">
    <property type="entry name" value="4'-phosphopantetheinyl transferase"/>
    <property type="match status" value="1"/>
</dbReference>
<protein>
    <submittedName>
        <fullName evidence="3">4'-phosphopantetheinyl transferase superfamily</fullName>
    </submittedName>
</protein>
<keyword evidence="4" id="KW-1185">Reference proteome</keyword>
<keyword evidence="1 3" id="KW-0808">Transferase</keyword>
<sequence>MAPSRILPFPFPIHIGTDICQISRIHAILSGARGPRFIRRVLAKEELVRPRGHVKAILDGDVGRVRDAAVFMAGRFAAKEAAFKAHPWRRLGFHDVVVQRVGFEGREGEGEGSGPPVVRIRGGEAEQMAMVSISHDGDYATAVCMGFDPAAAGGRDGPRGEDGL</sequence>
<dbReference type="GO" id="GO:0006633">
    <property type="term" value="P:fatty acid biosynthetic process"/>
    <property type="evidence" value="ECO:0007669"/>
    <property type="project" value="InterPro"/>
</dbReference>
<dbReference type="AlphaFoldDB" id="A0AAJ0HGP8"/>
<evidence type="ECO:0000313" key="4">
    <source>
        <dbReference type="Proteomes" id="UP001275084"/>
    </source>
</evidence>